<evidence type="ECO:0000313" key="2">
    <source>
        <dbReference type="EMBL" id="CAF1310311.1"/>
    </source>
</evidence>
<proteinExistence type="predicted"/>
<keyword evidence="1" id="KW-0175">Coiled coil</keyword>
<organism evidence="2 3">
    <name type="scientific">Adineta ricciae</name>
    <name type="common">Rotifer</name>
    <dbReference type="NCBI Taxonomy" id="249248"/>
    <lineage>
        <taxon>Eukaryota</taxon>
        <taxon>Metazoa</taxon>
        <taxon>Spiralia</taxon>
        <taxon>Gnathifera</taxon>
        <taxon>Rotifera</taxon>
        <taxon>Eurotatoria</taxon>
        <taxon>Bdelloidea</taxon>
        <taxon>Adinetida</taxon>
        <taxon>Adinetidae</taxon>
        <taxon>Adineta</taxon>
    </lineage>
</organism>
<reference evidence="2" key="1">
    <citation type="submission" date="2021-02" db="EMBL/GenBank/DDBJ databases">
        <authorList>
            <person name="Nowell W R."/>
        </authorList>
    </citation>
    <scope>NUCLEOTIDE SEQUENCE</scope>
</reference>
<dbReference type="AlphaFoldDB" id="A0A815EED6"/>
<dbReference type="Proteomes" id="UP000663828">
    <property type="component" value="Unassembled WGS sequence"/>
</dbReference>
<feature type="coiled-coil region" evidence="1">
    <location>
        <begin position="29"/>
        <end position="63"/>
    </location>
</feature>
<gene>
    <name evidence="2" type="ORF">XAT740_LOCUS29347</name>
</gene>
<evidence type="ECO:0000313" key="3">
    <source>
        <dbReference type="Proteomes" id="UP000663828"/>
    </source>
</evidence>
<protein>
    <submittedName>
        <fullName evidence="2">Uncharacterized protein</fullName>
    </submittedName>
</protein>
<name>A0A815EED6_ADIRI</name>
<comment type="caution">
    <text evidence="2">The sequence shown here is derived from an EMBL/GenBank/DDBJ whole genome shotgun (WGS) entry which is preliminary data.</text>
</comment>
<accession>A0A815EED6</accession>
<dbReference type="EMBL" id="CAJNOR010002553">
    <property type="protein sequence ID" value="CAF1310311.1"/>
    <property type="molecule type" value="Genomic_DNA"/>
</dbReference>
<keyword evidence="3" id="KW-1185">Reference proteome</keyword>
<evidence type="ECO:0000256" key="1">
    <source>
        <dbReference type="SAM" id="Coils"/>
    </source>
</evidence>
<sequence length="213" mass="25130">MENPPDLLVAFTSDDSCQDKKKLVDDEVIDHLRSEKNALEYEVQQLRKQINERRQTNNEFDDQAYLLQQRVHEEIQTVIHQHKQLIQQVTNDLSIYVTNMLQKRIENIESLRLLHQKELCAHSPDLTDCIRQQSCEMTELCSHLLDEQRQEPMNLFETLNNEFQSALNQLQTSFDSKVNYLHDIHSSTIDKLNTKHTNEIDEIKCELNLACNR</sequence>